<dbReference type="EMBL" id="BLAU01000001">
    <property type="protein sequence ID" value="GET22099.1"/>
    <property type="molecule type" value="Genomic_DNA"/>
</dbReference>
<comment type="caution">
    <text evidence="3">The sequence shown here is derived from an EMBL/GenBank/DDBJ whole genome shotgun (WGS) entry which is preliminary data.</text>
</comment>
<protein>
    <submittedName>
        <fullName evidence="3">Uncharacterized protein</fullName>
    </submittedName>
</protein>
<evidence type="ECO:0000313" key="3">
    <source>
        <dbReference type="EMBL" id="PSK80606.1"/>
    </source>
</evidence>
<dbReference type="EMBL" id="PYGC01000014">
    <property type="protein sequence ID" value="PSK80606.1"/>
    <property type="molecule type" value="Genomic_DNA"/>
</dbReference>
<keyword evidence="1" id="KW-0732">Signal</keyword>
<dbReference type="Proteomes" id="UP000240621">
    <property type="component" value="Unassembled WGS sequence"/>
</dbReference>
<evidence type="ECO:0000256" key="1">
    <source>
        <dbReference type="SAM" id="SignalP"/>
    </source>
</evidence>
<keyword evidence="5" id="KW-1185">Reference proteome</keyword>
<accession>A0A2P8C6L5</accession>
<evidence type="ECO:0000313" key="2">
    <source>
        <dbReference type="EMBL" id="GET22099.1"/>
    </source>
</evidence>
<feature type="chain" id="PRO_5015189508" evidence="1">
    <location>
        <begin position="22"/>
        <end position="199"/>
    </location>
</feature>
<reference evidence="3 4" key="1">
    <citation type="submission" date="2018-03" db="EMBL/GenBank/DDBJ databases">
        <title>Genomic Encyclopedia of Archaeal and Bacterial Type Strains, Phase II (KMG-II): from individual species to whole genera.</title>
        <authorList>
            <person name="Goeker M."/>
        </authorList>
    </citation>
    <scope>NUCLEOTIDE SEQUENCE [LARGE SCALE GENOMIC DNA]</scope>
    <source>
        <strain evidence="3 4">DSM 27267</strain>
    </source>
</reference>
<dbReference type="PROSITE" id="PS51257">
    <property type="entry name" value="PROKAR_LIPOPROTEIN"/>
    <property type="match status" value="1"/>
</dbReference>
<dbReference type="RefSeq" id="WP_106543717.1">
    <property type="nucleotide sequence ID" value="NZ_BLAU01000001.1"/>
</dbReference>
<dbReference type="Proteomes" id="UP000396862">
    <property type="component" value="Unassembled WGS sequence"/>
</dbReference>
<evidence type="ECO:0000313" key="5">
    <source>
        <dbReference type="Proteomes" id="UP000396862"/>
    </source>
</evidence>
<sequence length="199" mass="22872">MKTTILKISLILALLTTIGTGCEKNTANLWEISPENSVAVIQQEVNGIVFKFCLLNENGAPATIFNEGENFSFFFSVTNNSHNDLYFDPDFAYYADNSFCKVYTSNDEDLGKPFKVLTVLTIGTAAYPFPTGESRVFQQSWVDDRDSVWSWEKATYESTHQPYLEKGNYYTAFKYRFRFEGKHSIQTDTLSFRINFRIQ</sequence>
<feature type="signal peptide" evidence="1">
    <location>
        <begin position="1"/>
        <end position="21"/>
    </location>
</feature>
<name>A0A2P8C6L5_9BACT</name>
<dbReference type="OrthoDB" id="1096214at2"/>
<proteinExistence type="predicted"/>
<gene>
    <name evidence="3" type="ORF">CLV93_11443</name>
    <name evidence="2" type="ORF">JCM18694_23450</name>
</gene>
<reference evidence="2 5" key="2">
    <citation type="submission" date="2019-10" db="EMBL/GenBank/DDBJ databases">
        <title>Prolixibacter strains distinguished by the presence of nitrate reductase genes were adept at nitrate-dependent anaerobic corrosion of metallic iron and carbon steel.</title>
        <authorList>
            <person name="Iino T."/>
            <person name="Shono N."/>
            <person name="Ito K."/>
            <person name="Nakamura R."/>
            <person name="Sueoka K."/>
            <person name="Harayama S."/>
            <person name="Ohkuma M."/>
        </authorList>
    </citation>
    <scope>NUCLEOTIDE SEQUENCE [LARGE SCALE GENOMIC DNA]</scope>
    <source>
        <strain evidence="2 5">MIC1-1</strain>
    </source>
</reference>
<dbReference type="AlphaFoldDB" id="A0A2P8C6L5"/>
<organism evidence="3 4">
    <name type="scientific">Prolixibacter denitrificans</name>
    <dbReference type="NCBI Taxonomy" id="1541063"/>
    <lineage>
        <taxon>Bacteria</taxon>
        <taxon>Pseudomonadati</taxon>
        <taxon>Bacteroidota</taxon>
        <taxon>Bacteroidia</taxon>
        <taxon>Marinilabiliales</taxon>
        <taxon>Prolixibacteraceae</taxon>
        <taxon>Prolixibacter</taxon>
    </lineage>
</organism>
<evidence type="ECO:0000313" key="4">
    <source>
        <dbReference type="Proteomes" id="UP000240621"/>
    </source>
</evidence>